<comment type="caution">
    <text evidence="4">The sequence shown here is derived from an EMBL/GenBank/DDBJ whole genome shotgun (WGS) entry which is preliminary data.</text>
</comment>
<name>A0A417Z4S0_9MICO</name>
<feature type="domain" description="DUF2382" evidence="3">
    <location>
        <begin position="201"/>
        <end position="306"/>
    </location>
</feature>
<evidence type="ECO:0000313" key="4">
    <source>
        <dbReference type="EMBL" id="RHW45701.1"/>
    </source>
</evidence>
<accession>A0A417Z4S0</accession>
<dbReference type="RefSeq" id="WP_118913452.1">
    <property type="nucleotide sequence ID" value="NZ_CBCRVH010000009.1"/>
</dbReference>
<dbReference type="Pfam" id="PF09557">
    <property type="entry name" value="DUF2382"/>
    <property type="match status" value="1"/>
</dbReference>
<dbReference type="GO" id="GO:0030077">
    <property type="term" value="C:plasma membrane light-harvesting complex"/>
    <property type="evidence" value="ECO:0007669"/>
    <property type="project" value="InterPro"/>
</dbReference>
<dbReference type="Pfam" id="PF05239">
    <property type="entry name" value="PRC"/>
    <property type="match status" value="1"/>
</dbReference>
<dbReference type="EMBL" id="QWLM01000008">
    <property type="protein sequence ID" value="RHW45701.1"/>
    <property type="molecule type" value="Genomic_DNA"/>
</dbReference>
<feature type="region of interest" description="Disordered" evidence="1">
    <location>
        <begin position="108"/>
        <end position="213"/>
    </location>
</feature>
<evidence type="ECO:0000256" key="1">
    <source>
        <dbReference type="SAM" id="MobiDB-lite"/>
    </source>
</evidence>
<feature type="compositionally biased region" description="Low complexity" evidence="1">
    <location>
        <begin position="128"/>
        <end position="138"/>
    </location>
</feature>
<gene>
    <name evidence="4" type="ORF">D1832_08335</name>
</gene>
<feature type="compositionally biased region" description="Basic and acidic residues" evidence="1">
    <location>
        <begin position="108"/>
        <end position="120"/>
    </location>
</feature>
<dbReference type="GO" id="GO:0019684">
    <property type="term" value="P:photosynthesis, light reaction"/>
    <property type="evidence" value="ECO:0007669"/>
    <property type="project" value="InterPro"/>
</dbReference>
<sequence length="338" mass="37218">MLSVDDVLAARSGKAYDSDGDKVGSVGEVYLDDQTGQPAWVTVNTGLFGTSESFVPLEGARVEGDDLHLPYSKAKIKDAPRQDADKHLDVEQEEALYHYYGLGNSAGDRRDFDGDRDRDAAVGGAAGTAGAAGVAGAAGRDRDFDGDRRDVTADRDRDGHTVDDKARDIADNRDGRDEAFVDGDRDRRDVDGDRDGEGVVRHEERVNVGTERRESGKARLRKYVVTEQQQVDVPVSREEVNVTREPMNERASNVTLGEQTETVTLHEERPVVDKETVAVERVGLDVDEVRDTERVQTEVAHEEVEVEVDTDGTRGRTADRDGDGHTIDDKARDFKNKH</sequence>
<dbReference type="InterPro" id="IPR014747">
    <property type="entry name" value="Bac_photo_RC_H_C"/>
</dbReference>
<dbReference type="PANTHER" id="PTHR38463">
    <property type="entry name" value="STRESS RESPONSE PROTEIN YSNF"/>
    <property type="match status" value="1"/>
</dbReference>
<feature type="domain" description="PRC-barrel" evidence="2">
    <location>
        <begin position="15"/>
        <end position="74"/>
    </location>
</feature>
<dbReference type="SUPFAM" id="SSF50346">
    <property type="entry name" value="PRC-barrel domain"/>
    <property type="match status" value="1"/>
</dbReference>
<proteinExistence type="predicted"/>
<dbReference type="InterPro" id="IPR052967">
    <property type="entry name" value="Stress_Response_Assoc"/>
</dbReference>
<feature type="compositionally biased region" description="Basic and acidic residues" evidence="1">
    <location>
        <begin position="311"/>
        <end position="338"/>
    </location>
</feature>
<dbReference type="InterPro" id="IPR011033">
    <property type="entry name" value="PRC_barrel-like_sf"/>
</dbReference>
<feature type="region of interest" description="Disordered" evidence="1">
    <location>
        <begin position="302"/>
        <end position="338"/>
    </location>
</feature>
<evidence type="ECO:0000259" key="3">
    <source>
        <dbReference type="Pfam" id="PF09557"/>
    </source>
</evidence>
<organism evidence="4 5">
    <name type="scientific">Dermacoccus abyssi</name>
    <dbReference type="NCBI Taxonomy" id="322596"/>
    <lineage>
        <taxon>Bacteria</taxon>
        <taxon>Bacillati</taxon>
        <taxon>Actinomycetota</taxon>
        <taxon>Actinomycetes</taxon>
        <taxon>Micrococcales</taxon>
        <taxon>Dermacoccaceae</taxon>
        <taxon>Dermacoccus</taxon>
    </lineage>
</organism>
<reference evidence="4 5" key="1">
    <citation type="submission" date="2018-08" db="EMBL/GenBank/DDBJ databases">
        <title>Whole genome sequence analysis of Dermacoccus abyssi bacteria isolated from Deep Mariana trench Micromonospora spp reveals genes involved in the environmental adaptation and production of secondary metabolites.</title>
        <authorList>
            <person name="Abdel-Mageed W.M."/>
            <person name="Lehri B."/>
            <person name="Nouioui I."/>
            <person name="Goodfellow I."/>
            <person name="Jaspars M."/>
            <person name="Karlyshev A."/>
        </authorList>
    </citation>
    <scope>NUCLEOTIDE SEQUENCE [LARGE SCALE GENOMIC DNA]</scope>
    <source>
        <strain evidence="4 5">MT1.1</strain>
    </source>
</reference>
<dbReference type="InterPro" id="IPR019060">
    <property type="entry name" value="DUF2382"/>
</dbReference>
<dbReference type="PANTHER" id="PTHR38463:SF1">
    <property type="entry name" value="STRESS RESPONSE PROTEIN YSNF"/>
    <property type="match status" value="1"/>
</dbReference>
<dbReference type="Gene3D" id="3.90.50.10">
    <property type="entry name" value="Photosynthetic Reaction Center, subunit H, domain 2"/>
    <property type="match status" value="1"/>
</dbReference>
<dbReference type="InterPro" id="IPR027275">
    <property type="entry name" value="PRC-brl_dom"/>
</dbReference>
<evidence type="ECO:0000313" key="5">
    <source>
        <dbReference type="Proteomes" id="UP000285376"/>
    </source>
</evidence>
<dbReference type="Proteomes" id="UP000285376">
    <property type="component" value="Unassembled WGS sequence"/>
</dbReference>
<evidence type="ECO:0000259" key="2">
    <source>
        <dbReference type="Pfam" id="PF05239"/>
    </source>
</evidence>
<dbReference type="AlphaFoldDB" id="A0A417Z4S0"/>
<protein>
    <submittedName>
        <fullName evidence="4">DUF2382 domain-containing protein</fullName>
    </submittedName>
</protein>
<feature type="compositionally biased region" description="Basic and acidic residues" evidence="1">
    <location>
        <begin position="139"/>
        <end position="213"/>
    </location>
</feature>